<comment type="caution">
    <text evidence="5">The sequence shown here is derived from an EMBL/GenBank/DDBJ whole genome shotgun (WGS) entry which is preliminary data.</text>
</comment>
<dbReference type="SMART" id="SM00271">
    <property type="entry name" value="DnaJ"/>
    <property type="match status" value="1"/>
</dbReference>
<dbReference type="PRINTS" id="PR00625">
    <property type="entry name" value="JDOMAIN"/>
</dbReference>
<gene>
    <name evidence="5" type="ORF">M23134_02551</name>
</gene>
<organism evidence="5 6">
    <name type="scientific">Microscilla marina ATCC 23134</name>
    <dbReference type="NCBI Taxonomy" id="313606"/>
    <lineage>
        <taxon>Bacteria</taxon>
        <taxon>Pseudomonadati</taxon>
        <taxon>Bacteroidota</taxon>
        <taxon>Cytophagia</taxon>
        <taxon>Cytophagales</taxon>
        <taxon>Microscillaceae</taxon>
        <taxon>Microscilla</taxon>
    </lineage>
</organism>
<dbReference type="CDD" id="cd06257">
    <property type="entry name" value="DnaJ"/>
    <property type="match status" value="1"/>
</dbReference>
<dbReference type="InterPro" id="IPR051938">
    <property type="entry name" value="Apopto_cytoskel_mod"/>
</dbReference>
<evidence type="ECO:0000256" key="1">
    <source>
        <dbReference type="ARBA" id="ARBA00023186"/>
    </source>
</evidence>
<sequence length="202" mass="24005">MKDYYQILDIPSSADIEAIKSAYYNLAKKFHPDKNTRNPYYSADKFREIQEAYRILSNEQEKATYDQHFIYLQALQLRHLTRDRRNVKPHSKQQPPSPQSAEMPQTSAERFDMFRSAFLKKQKEIHQQYQEEKAKEQQDQKKSFQEAFKRNQAKLREEQAMYTKPVDEVAKAQKRGKQVTIIVVGMLVVWLVIIFLILNDMV</sequence>
<dbReference type="Proteomes" id="UP000004095">
    <property type="component" value="Unassembled WGS sequence"/>
</dbReference>
<evidence type="ECO:0000313" key="5">
    <source>
        <dbReference type="EMBL" id="EAY26219.1"/>
    </source>
</evidence>
<evidence type="ECO:0000256" key="2">
    <source>
        <dbReference type="SAM" id="MobiDB-lite"/>
    </source>
</evidence>
<feature type="region of interest" description="Disordered" evidence="2">
    <location>
        <begin position="85"/>
        <end position="106"/>
    </location>
</feature>
<dbReference type="Gene3D" id="1.10.287.110">
    <property type="entry name" value="DnaJ domain"/>
    <property type="match status" value="1"/>
</dbReference>
<dbReference type="PANTHER" id="PTHR44145">
    <property type="entry name" value="DNAJ HOMOLOG SUBFAMILY A MEMBER 3, MITOCHONDRIAL"/>
    <property type="match status" value="1"/>
</dbReference>
<dbReference type="SUPFAM" id="SSF46565">
    <property type="entry name" value="Chaperone J-domain"/>
    <property type="match status" value="1"/>
</dbReference>
<evidence type="ECO:0000259" key="4">
    <source>
        <dbReference type="PROSITE" id="PS50076"/>
    </source>
</evidence>
<dbReference type="eggNOG" id="COG0484">
    <property type="taxonomic scope" value="Bacteria"/>
</dbReference>
<dbReference type="RefSeq" id="WP_002701458.1">
    <property type="nucleotide sequence ID" value="NZ_AAWS01000037.1"/>
</dbReference>
<dbReference type="AlphaFoldDB" id="A1ZTW7"/>
<proteinExistence type="predicted"/>
<dbReference type="InterPro" id="IPR001623">
    <property type="entry name" value="DnaJ_domain"/>
</dbReference>
<evidence type="ECO:0000313" key="6">
    <source>
        <dbReference type="Proteomes" id="UP000004095"/>
    </source>
</evidence>
<keyword evidence="3" id="KW-0812">Transmembrane</keyword>
<keyword evidence="6" id="KW-1185">Reference proteome</keyword>
<dbReference type="OrthoDB" id="1495940at2"/>
<feature type="domain" description="J" evidence="4">
    <location>
        <begin position="3"/>
        <end position="69"/>
    </location>
</feature>
<dbReference type="InterPro" id="IPR036869">
    <property type="entry name" value="J_dom_sf"/>
</dbReference>
<dbReference type="PROSITE" id="PS50076">
    <property type="entry name" value="DNAJ_2"/>
    <property type="match status" value="1"/>
</dbReference>
<feature type="transmembrane region" description="Helical" evidence="3">
    <location>
        <begin position="179"/>
        <end position="198"/>
    </location>
</feature>
<protein>
    <submittedName>
        <fullName evidence="5">Chaperone protein DnaJ</fullName>
    </submittedName>
</protein>
<keyword evidence="3" id="KW-0472">Membrane</keyword>
<reference evidence="5 6" key="1">
    <citation type="submission" date="2007-01" db="EMBL/GenBank/DDBJ databases">
        <authorList>
            <person name="Haygood M."/>
            <person name="Podell S."/>
            <person name="Anderson C."/>
            <person name="Hopkinson B."/>
            <person name="Roe K."/>
            <person name="Barbeau K."/>
            <person name="Gaasterland T."/>
            <person name="Ferriera S."/>
            <person name="Johnson J."/>
            <person name="Kravitz S."/>
            <person name="Beeson K."/>
            <person name="Sutton G."/>
            <person name="Rogers Y.-H."/>
            <person name="Friedman R."/>
            <person name="Frazier M."/>
            <person name="Venter J.C."/>
        </authorList>
    </citation>
    <scope>NUCLEOTIDE SEQUENCE [LARGE SCALE GENOMIC DNA]</scope>
    <source>
        <strain evidence="5 6">ATCC 23134</strain>
    </source>
</reference>
<keyword evidence="3" id="KW-1133">Transmembrane helix</keyword>
<dbReference type="EMBL" id="AAWS01000037">
    <property type="protein sequence ID" value="EAY26219.1"/>
    <property type="molecule type" value="Genomic_DNA"/>
</dbReference>
<dbReference type="PANTHER" id="PTHR44145:SF3">
    <property type="entry name" value="DNAJ HOMOLOG SUBFAMILY A MEMBER 3, MITOCHONDRIAL"/>
    <property type="match status" value="1"/>
</dbReference>
<dbReference type="Pfam" id="PF00226">
    <property type="entry name" value="DnaJ"/>
    <property type="match status" value="1"/>
</dbReference>
<keyword evidence="1" id="KW-0143">Chaperone</keyword>
<name>A1ZTW7_MICM2</name>
<accession>A1ZTW7</accession>
<evidence type="ECO:0000256" key="3">
    <source>
        <dbReference type="SAM" id="Phobius"/>
    </source>
</evidence>